<name>A0ABW1T1C4_9ACTN</name>
<gene>
    <name evidence="1" type="ORF">ACFQGU_09280</name>
</gene>
<sequence length="300" mass="30946">MTAGSLVDVPGYSYAEPSAADLATLEPLTSRFGFAQVTTRLVTTPGADRVLLVVFSGGTPKADATAAAAAMAGELGARAGNEVFTELIEARARVAHSAAVVADLGPVYVYSFEQDGKVYWVLSDGDVDGGRFVEALVREVVPEGALGTSPAATPGAGEPSLVPVPGYGYAELEGEAASMFGISGPKEGWSQASTHRVTGVPTLVVLGVLVPDASLAADKDAMATAADLAGVLLTQPDDTVKSETIGGQDLRHSRFTATNSERMSSISFVHDGTVYWLICEDDVDCTGFATALIRQLGTDS</sequence>
<reference evidence="2" key="1">
    <citation type="journal article" date="2019" name="Int. J. Syst. Evol. Microbiol.">
        <title>The Global Catalogue of Microorganisms (GCM) 10K type strain sequencing project: providing services to taxonomists for standard genome sequencing and annotation.</title>
        <authorList>
            <consortium name="The Broad Institute Genomics Platform"/>
            <consortium name="The Broad Institute Genome Sequencing Center for Infectious Disease"/>
            <person name="Wu L."/>
            <person name="Ma J."/>
        </authorList>
    </citation>
    <scope>NUCLEOTIDE SEQUENCE [LARGE SCALE GENOMIC DNA]</scope>
    <source>
        <strain evidence="2">CGMCC 4.7317</strain>
    </source>
</reference>
<evidence type="ECO:0000313" key="2">
    <source>
        <dbReference type="Proteomes" id="UP001596138"/>
    </source>
</evidence>
<keyword evidence="2" id="KW-1185">Reference proteome</keyword>
<proteinExistence type="predicted"/>
<dbReference type="EMBL" id="JBHSTI010000008">
    <property type="protein sequence ID" value="MFC6238070.1"/>
    <property type="molecule type" value="Genomic_DNA"/>
</dbReference>
<organism evidence="1 2">
    <name type="scientific">Longivirga aurantiaca</name>
    <dbReference type="NCBI Taxonomy" id="1837743"/>
    <lineage>
        <taxon>Bacteria</taxon>
        <taxon>Bacillati</taxon>
        <taxon>Actinomycetota</taxon>
        <taxon>Actinomycetes</taxon>
        <taxon>Sporichthyales</taxon>
        <taxon>Sporichthyaceae</taxon>
        <taxon>Longivirga</taxon>
    </lineage>
</organism>
<dbReference type="RefSeq" id="WP_386765949.1">
    <property type="nucleotide sequence ID" value="NZ_JBHSTI010000008.1"/>
</dbReference>
<accession>A0ABW1T1C4</accession>
<protein>
    <submittedName>
        <fullName evidence="1">Uncharacterized protein</fullName>
    </submittedName>
</protein>
<dbReference type="Proteomes" id="UP001596138">
    <property type="component" value="Unassembled WGS sequence"/>
</dbReference>
<comment type="caution">
    <text evidence="1">The sequence shown here is derived from an EMBL/GenBank/DDBJ whole genome shotgun (WGS) entry which is preliminary data.</text>
</comment>
<evidence type="ECO:0000313" key="1">
    <source>
        <dbReference type="EMBL" id="MFC6238070.1"/>
    </source>
</evidence>